<dbReference type="KEGG" id="vg:65131626"/>
<keyword evidence="2" id="KW-1185">Reference proteome</keyword>
<proteinExistence type="predicted"/>
<protein>
    <submittedName>
        <fullName evidence="1">Uncharacterized protein</fullName>
    </submittedName>
</protein>
<evidence type="ECO:0000313" key="1">
    <source>
        <dbReference type="EMBL" id="QOR57483.1"/>
    </source>
</evidence>
<reference evidence="1 2" key="1">
    <citation type="submission" date="2020-07" db="EMBL/GenBank/DDBJ databases">
        <title>Taxonomic proposal: Crassvirales, a new order of highly abundant and diverse bacterial viruses.</title>
        <authorList>
            <person name="Shkoporov A.N."/>
            <person name="Stockdale S.R."/>
            <person name="Guerin E."/>
            <person name="Ross R.P."/>
            <person name="Hill C."/>
        </authorList>
    </citation>
    <scope>NUCLEOTIDE SEQUENCE [LARGE SCALE GENOMIC DNA]</scope>
</reference>
<name>A0A7M1RSW2_9CAUD</name>
<dbReference type="GeneID" id="65131626"/>
<organism evidence="1 2">
    <name type="scientific">uncultured phage cr124_1</name>
    <dbReference type="NCBI Taxonomy" id="2772090"/>
    <lineage>
        <taxon>Viruses</taxon>
        <taxon>Duplodnaviria</taxon>
        <taxon>Heunggongvirae</taxon>
        <taxon>Uroviricota</taxon>
        <taxon>Caudoviricetes</taxon>
        <taxon>Crassvirales</taxon>
        <taxon>Suoliviridae</taxon>
        <taxon>Oafivirinae</taxon>
        <taxon>Burzaovirus</taxon>
        <taxon>Burzaovirus faecalis</taxon>
    </lineage>
</organism>
<dbReference type="RefSeq" id="YP_010113123.1">
    <property type="nucleotide sequence ID" value="NC_055899.1"/>
</dbReference>
<accession>A0A7M1RSW2</accession>
<dbReference type="Proteomes" id="UP000593974">
    <property type="component" value="Segment"/>
</dbReference>
<evidence type="ECO:0000313" key="2">
    <source>
        <dbReference type="Proteomes" id="UP000593974"/>
    </source>
</evidence>
<dbReference type="EMBL" id="MT774406">
    <property type="protein sequence ID" value="QOR57483.1"/>
    <property type="molecule type" value="Genomic_DNA"/>
</dbReference>
<sequence>MKKAIKKTVKVKRPKYIISMLDVANTNDVTAYFISKKISAGMKVTDCDYYTVISILTDALLDEILPENGCAVVKDGCVYLRCKARRVEKKVKKPWYKRLWNWITRTK</sequence>